<dbReference type="PANTHER" id="PTHR30024:SF42">
    <property type="entry name" value="ALIPHATIC SULFONATES-BINDING PROTEIN-RELATED"/>
    <property type="match status" value="1"/>
</dbReference>
<proteinExistence type="predicted"/>
<dbReference type="Pfam" id="PF13379">
    <property type="entry name" value="NMT1_2"/>
    <property type="match status" value="1"/>
</dbReference>
<name>A0A2V2N2X7_9EURY</name>
<keyword evidence="5" id="KW-0472">Membrane</keyword>
<keyword evidence="4" id="KW-0997">Cell inner membrane</keyword>
<gene>
    <name evidence="7" type="ORF">DK846_07630</name>
</gene>
<dbReference type="InterPro" id="IPR044527">
    <property type="entry name" value="NrtA/CpmA_ABC-bd_dom"/>
</dbReference>
<dbReference type="Gene3D" id="3.40.190.10">
    <property type="entry name" value="Periplasmic binding protein-like II"/>
    <property type="match status" value="2"/>
</dbReference>
<dbReference type="EMBL" id="QGMY01000006">
    <property type="protein sequence ID" value="PWR72900.1"/>
    <property type="molecule type" value="Genomic_DNA"/>
</dbReference>
<dbReference type="Proteomes" id="UP000245657">
    <property type="component" value="Unassembled WGS sequence"/>
</dbReference>
<comment type="caution">
    <text evidence="7">The sequence shown here is derived from an EMBL/GenBank/DDBJ whole genome shotgun (WGS) entry which is preliminary data.</text>
</comment>
<dbReference type="SUPFAM" id="SSF53850">
    <property type="entry name" value="Periplasmic binding protein-like II"/>
    <property type="match status" value="1"/>
</dbReference>
<dbReference type="GO" id="GO:0012505">
    <property type="term" value="C:endomembrane system"/>
    <property type="evidence" value="ECO:0007669"/>
    <property type="project" value="UniProtKB-SubCell"/>
</dbReference>
<organism evidence="7 8">
    <name type="scientific">Methanospirillum lacunae</name>
    <dbReference type="NCBI Taxonomy" id="668570"/>
    <lineage>
        <taxon>Archaea</taxon>
        <taxon>Methanobacteriati</taxon>
        <taxon>Methanobacteriota</taxon>
        <taxon>Stenosarchaea group</taxon>
        <taxon>Methanomicrobia</taxon>
        <taxon>Methanomicrobiales</taxon>
        <taxon>Methanospirillaceae</taxon>
        <taxon>Methanospirillum</taxon>
    </lineage>
</organism>
<reference evidence="7 8" key="1">
    <citation type="submission" date="2018-05" db="EMBL/GenBank/DDBJ databases">
        <title>Draft genome of Methanospirillum lacunae Ki8-1.</title>
        <authorList>
            <person name="Dueholm M.S."/>
            <person name="Nielsen P.H."/>
            <person name="Bakmann L.F."/>
            <person name="Otzen D.E."/>
        </authorList>
    </citation>
    <scope>NUCLEOTIDE SEQUENCE [LARGE SCALE GENOMIC DNA]</scope>
    <source>
        <strain evidence="7 8">Ki8-1</strain>
    </source>
</reference>
<evidence type="ECO:0000256" key="6">
    <source>
        <dbReference type="SAM" id="MobiDB-lite"/>
    </source>
</evidence>
<evidence type="ECO:0000256" key="1">
    <source>
        <dbReference type="ARBA" id="ARBA00004308"/>
    </source>
</evidence>
<keyword evidence="8" id="KW-1185">Reference proteome</keyword>
<protein>
    <submittedName>
        <fullName evidence="7">Sulfonate ABC transporter substrate-binding protein</fullName>
    </submittedName>
</protein>
<keyword evidence="2" id="KW-0813">Transport</keyword>
<accession>A0A2V2N2X7</accession>
<dbReference type="OrthoDB" id="10037at2157"/>
<dbReference type="GO" id="GO:0042626">
    <property type="term" value="F:ATPase-coupled transmembrane transporter activity"/>
    <property type="evidence" value="ECO:0007669"/>
    <property type="project" value="InterPro"/>
</dbReference>
<feature type="region of interest" description="Disordered" evidence="6">
    <location>
        <begin position="32"/>
        <end position="51"/>
    </location>
</feature>
<keyword evidence="3" id="KW-1003">Cell membrane</keyword>
<evidence type="ECO:0000256" key="4">
    <source>
        <dbReference type="ARBA" id="ARBA00022519"/>
    </source>
</evidence>
<evidence type="ECO:0000256" key="3">
    <source>
        <dbReference type="ARBA" id="ARBA00022475"/>
    </source>
</evidence>
<evidence type="ECO:0000256" key="2">
    <source>
        <dbReference type="ARBA" id="ARBA00022448"/>
    </source>
</evidence>
<evidence type="ECO:0000256" key="5">
    <source>
        <dbReference type="ARBA" id="ARBA00023136"/>
    </source>
</evidence>
<comment type="subcellular location">
    <subcellularLocation>
        <location evidence="1">Endomembrane system</location>
    </subcellularLocation>
</comment>
<evidence type="ECO:0000313" key="7">
    <source>
        <dbReference type="EMBL" id="PWR72900.1"/>
    </source>
</evidence>
<dbReference type="PANTHER" id="PTHR30024">
    <property type="entry name" value="ALIPHATIC SULFONATES-BINDING PROTEIN-RELATED"/>
    <property type="match status" value="1"/>
</dbReference>
<dbReference type="PROSITE" id="PS51257">
    <property type="entry name" value="PROKAR_LIPOPROTEIN"/>
    <property type="match status" value="1"/>
</dbReference>
<dbReference type="NCBIfam" id="TIGR01728">
    <property type="entry name" value="SsuA_fam"/>
    <property type="match status" value="1"/>
</dbReference>
<dbReference type="CDD" id="cd13553">
    <property type="entry name" value="PBP2_NrtA_CpmA_like"/>
    <property type="match status" value="1"/>
</dbReference>
<dbReference type="GO" id="GO:0016020">
    <property type="term" value="C:membrane"/>
    <property type="evidence" value="ECO:0007669"/>
    <property type="project" value="InterPro"/>
</dbReference>
<evidence type="ECO:0000313" key="8">
    <source>
        <dbReference type="Proteomes" id="UP000245657"/>
    </source>
</evidence>
<sequence>MKRTFALLVVLALMAGMVFLCGCTSAPQKNETAAKETTAPVKADTTQAPAKAAQSGPKTVLNIGYQPSTHQMAFMTAYSKGMYNESLSAAGIKEVKPFNFPTGAPEMQAMLAGDLDFAYTGSAPFVTAVATGLDAKIIGAVQTQGSDLVLRNGLNYTKPSDLKGLKIATFPAGTIQDTILRTWLKEQGLDDTKDVEIVAMGPGDATTAIIAGKVDAAFLPAPSPTTVEDAGAGKIIVHSGQMAPGHACCVLVASGDMIRNHPDIVQAVLSVHQNATEFNKKNSAEAAGYMASMTGMNASTITRSLKEWDGEWVSDPEIITKSVAGYATEQQALGYIKKNVTEQDLFDTSFWKKITQ</sequence>
<dbReference type="AlphaFoldDB" id="A0A2V2N2X7"/>
<dbReference type="InterPro" id="IPR010067">
    <property type="entry name" value="ABC_SsuA_sub-bd"/>
</dbReference>